<proteinExistence type="predicted"/>
<name>A0A8S1D7X2_9INSE</name>
<protein>
    <submittedName>
        <fullName evidence="1">Uncharacterized protein</fullName>
    </submittedName>
</protein>
<gene>
    <name evidence="1" type="ORF">CLODIP_2_CD03419</name>
</gene>
<organism evidence="1 2">
    <name type="scientific">Cloeon dipterum</name>
    <dbReference type="NCBI Taxonomy" id="197152"/>
    <lineage>
        <taxon>Eukaryota</taxon>
        <taxon>Metazoa</taxon>
        <taxon>Ecdysozoa</taxon>
        <taxon>Arthropoda</taxon>
        <taxon>Hexapoda</taxon>
        <taxon>Insecta</taxon>
        <taxon>Pterygota</taxon>
        <taxon>Palaeoptera</taxon>
        <taxon>Ephemeroptera</taxon>
        <taxon>Pisciforma</taxon>
        <taxon>Baetidae</taxon>
        <taxon>Cloeon</taxon>
    </lineage>
</organism>
<reference evidence="1 2" key="1">
    <citation type="submission" date="2020-04" db="EMBL/GenBank/DDBJ databases">
        <authorList>
            <person name="Alioto T."/>
            <person name="Alioto T."/>
            <person name="Gomez Garrido J."/>
        </authorList>
    </citation>
    <scope>NUCLEOTIDE SEQUENCE [LARGE SCALE GENOMIC DNA]</scope>
</reference>
<dbReference type="AlphaFoldDB" id="A0A8S1D7X2"/>
<dbReference type="Pfam" id="PF11901">
    <property type="entry name" value="DM9"/>
    <property type="match status" value="1"/>
</dbReference>
<dbReference type="EMBL" id="CADEPI010000162">
    <property type="protein sequence ID" value="CAB3378316.1"/>
    <property type="molecule type" value="Genomic_DNA"/>
</dbReference>
<dbReference type="InterPro" id="IPR006616">
    <property type="entry name" value="DM9_repeat"/>
</dbReference>
<dbReference type="Proteomes" id="UP000494165">
    <property type="component" value="Unassembled WGS sequence"/>
</dbReference>
<comment type="caution">
    <text evidence="1">The sequence shown here is derived from an EMBL/GenBank/DDBJ whole genome shotgun (WGS) entry which is preliminary data.</text>
</comment>
<accession>A0A8S1D7X2</accession>
<sequence length="177" mass="20582">MALWLAIKDAKDLAKKTEGLDENILIIRLDMGLYVLPGYVRVDKGCAYVAFEGKEIRSDQFSLFVINGSSDIFSWYYVREGDWPLNAYPVGWSNFENETKIYLGKTTVDGEELYGQVWKKSDVVLSVATSKRVVFAYSFYVLVIDWNRFDPQRHFCSERFRNFHTRIPHGRRLSSLV</sequence>
<keyword evidence="2" id="KW-1185">Reference proteome</keyword>
<evidence type="ECO:0000313" key="1">
    <source>
        <dbReference type="EMBL" id="CAB3378316.1"/>
    </source>
</evidence>
<evidence type="ECO:0000313" key="2">
    <source>
        <dbReference type="Proteomes" id="UP000494165"/>
    </source>
</evidence>